<name>A0ABW5W1L5_9MICO</name>
<evidence type="ECO:0000256" key="1">
    <source>
        <dbReference type="SAM" id="SignalP"/>
    </source>
</evidence>
<organism evidence="3 4">
    <name type="scientific">Promicromonospora vindobonensis</name>
    <dbReference type="NCBI Taxonomy" id="195748"/>
    <lineage>
        <taxon>Bacteria</taxon>
        <taxon>Bacillati</taxon>
        <taxon>Actinomycetota</taxon>
        <taxon>Actinomycetes</taxon>
        <taxon>Micrococcales</taxon>
        <taxon>Promicromonosporaceae</taxon>
        <taxon>Promicromonospora</taxon>
    </lineage>
</organism>
<proteinExistence type="predicted"/>
<feature type="domain" description="Bacterial Ig-like" evidence="2">
    <location>
        <begin position="204"/>
        <end position="285"/>
    </location>
</feature>
<dbReference type="RefSeq" id="WP_377189751.1">
    <property type="nucleotide sequence ID" value="NZ_JBHUOG010000002.1"/>
</dbReference>
<evidence type="ECO:0000259" key="2">
    <source>
        <dbReference type="Pfam" id="PF16640"/>
    </source>
</evidence>
<dbReference type="InterPro" id="IPR013783">
    <property type="entry name" value="Ig-like_fold"/>
</dbReference>
<comment type="caution">
    <text evidence="3">The sequence shown here is derived from an EMBL/GenBank/DDBJ whole genome shotgun (WGS) entry which is preliminary data.</text>
</comment>
<dbReference type="EMBL" id="JBHUOG010000002">
    <property type="protein sequence ID" value="MFD2797069.1"/>
    <property type="molecule type" value="Genomic_DNA"/>
</dbReference>
<accession>A0ABW5W1L5</accession>
<dbReference type="Proteomes" id="UP001597479">
    <property type="component" value="Unassembled WGS sequence"/>
</dbReference>
<dbReference type="Gene3D" id="2.60.40.10">
    <property type="entry name" value="Immunoglobulins"/>
    <property type="match status" value="1"/>
</dbReference>
<evidence type="ECO:0000313" key="4">
    <source>
        <dbReference type="Proteomes" id="UP001597479"/>
    </source>
</evidence>
<keyword evidence="1" id="KW-0732">Signal</keyword>
<evidence type="ECO:0000313" key="3">
    <source>
        <dbReference type="EMBL" id="MFD2797069.1"/>
    </source>
</evidence>
<feature type="chain" id="PRO_5045340492" evidence="1">
    <location>
        <begin position="33"/>
        <end position="287"/>
    </location>
</feature>
<protein>
    <submittedName>
        <fullName evidence="3">Ig-like domain-containing protein</fullName>
    </submittedName>
</protein>
<keyword evidence="4" id="KW-1185">Reference proteome</keyword>
<sequence length="287" mass="29476">MSHITVSRVAMRLAAALTLTLGAALVAPAAQAVNPVLDTGNRLGGITLDKTAGDISGPGGPQSLTTEIGCPEGYRGSSRVMFVWPDGTWPTTVSPTDTGFPGLVKVAASPIEGSGLDGNPVLRTGTSASRWAVYGFPADRFDGHSGVATYVITCDPGDAPGTTFPPAGDGVGASKYFSVDVRLAWNDATNTGTWETVKETTTTTLTAKAHWKSATLTAQVGPDSATGTVTFKDVATGKTVGTGTVTDGVASVKATGLKPWKTYTFRAEYSGDAQHDGSTSNRVRVSC</sequence>
<dbReference type="Pfam" id="PF16640">
    <property type="entry name" value="Big_3_5"/>
    <property type="match status" value="1"/>
</dbReference>
<gene>
    <name evidence="3" type="ORF">ACFS27_26160</name>
</gene>
<dbReference type="InterPro" id="IPR032109">
    <property type="entry name" value="Big_3_5"/>
</dbReference>
<feature type="signal peptide" evidence="1">
    <location>
        <begin position="1"/>
        <end position="32"/>
    </location>
</feature>
<reference evidence="4" key="1">
    <citation type="journal article" date="2019" name="Int. J. Syst. Evol. Microbiol.">
        <title>The Global Catalogue of Microorganisms (GCM) 10K type strain sequencing project: providing services to taxonomists for standard genome sequencing and annotation.</title>
        <authorList>
            <consortium name="The Broad Institute Genomics Platform"/>
            <consortium name="The Broad Institute Genome Sequencing Center for Infectious Disease"/>
            <person name="Wu L."/>
            <person name="Ma J."/>
        </authorList>
    </citation>
    <scope>NUCLEOTIDE SEQUENCE [LARGE SCALE GENOMIC DNA]</scope>
    <source>
        <strain evidence="4">CCM 7044</strain>
    </source>
</reference>